<dbReference type="Gene3D" id="3.40.1190.10">
    <property type="entry name" value="Mur-like, catalytic domain"/>
    <property type="match status" value="1"/>
</dbReference>
<dbReference type="RefSeq" id="WP_022014853.1">
    <property type="nucleotide sequence ID" value="NZ_DBGDCA010000154.1"/>
</dbReference>
<comment type="caution">
    <text evidence="19">The sequence shown here is derived from an EMBL/GenBank/DDBJ whole genome shotgun (WGS) entry which is preliminary data.</text>
</comment>
<keyword evidence="10 14" id="KW-0573">Peptidoglycan synthesis</keyword>
<dbReference type="Pfam" id="PF02875">
    <property type="entry name" value="Mur_ligase_C"/>
    <property type="match status" value="1"/>
</dbReference>
<dbReference type="InterPro" id="IPR013221">
    <property type="entry name" value="Mur_ligase_cen"/>
</dbReference>
<dbReference type="SUPFAM" id="SSF51984">
    <property type="entry name" value="MurCD N-terminal domain"/>
    <property type="match status" value="1"/>
</dbReference>
<dbReference type="SUPFAM" id="SSF53244">
    <property type="entry name" value="MurD-like peptide ligases, peptide-binding domain"/>
    <property type="match status" value="1"/>
</dbReference>
<feature type="binding site" evidence="14">
    <location>
        <begin position="118"/>
        <end position="124"/>
    </location>
    <ligand>
        <name>ATP</name>
        <dbReference type="ChEBI" id="CHEBI:30616"/>
    </ligand>
</feature>
<dbReference type="InterPro" id="IPR050061">
    <property type="entry name" value="MurCDEF_pg_biosynth"/>
</dbReference>
<keyword evidence="12 14" id="KW-0961">Cell wall biogenesis/degradation</keyword>
<organism evidence="19 20">
    <name type="scientific">Butyribacter intestini</name>
    <dbReference type="NCBI Taxonomy" id="1703332"/>
    <lineage>
        <taxon>Bacteria</taxon>
        <taxon>Bacillati</taxon>
        <taxon>Bacillota</taxon>
        <taxon>Clostridia</taxon>
        <taxon>Lachnospirales</taxon>
        <taxon>Lachnospiraceae</taxon>
        <taxon>Butyribacter</taxon>
    </lineage>
</organism>
<comment type="function">
    <text evidence="14">Cell wall formation.</text>
</comment>
<evidence type="ECO:0000256" key="4">
    <source>
        <dbReference type="ARBA" id="ARBA00022490"/>
    </source>
</evidence>
<keyword evidence="15" id="KW-0472">Membrane</keyword>
<comment type="similarity">
    <text evidence="14">Belongs to the MurCDEF family.</text>
</comment>
<dbReference type="GO" id="GO:0008360">
    <property type="term" value="P:regulation of cell shape"/>
    <property type="evidence" value="ECO:0007669"/>
    <property type="project" value="UniProtKB-KW"/>
</dbReference>
<gene>
    <name evidence="14" type="primary">murC</name>
    <name evidence="19" type="ORF">APZ18_11810</name>
</gene>
<dbReference type="Pfam" id="PF08245">
    <property type="entry name" value="Mur_ligase_M"/>
    <property type="match status" value="1"/>
</dbReference>
<evidence type="ECO:0000256" key="9">
    <source>
        <dbReference type="ARBA" id="ARBA00022960"/>
    </source>
</evidence>
<dbReference type="GO" id="GO:0051301">
    <property type="term" value="P:cell division"/>
    <property type="evidence" value="ECO:0007669"/>
    <property type="project" value="UniProtKB-KW"/>
</dbReference>
<keyword evidence="9 14" id="KW-0133">Cell shape</keyword>
<dbReference type="InterPro" id="IPR036565">
    <property type="entry name" value="Mur-like_cat_sf"/>
</dbReference>
<feature type="domain" description="Mur ligase central" evidence="18">
    <location>
        <begin position="116"/>
        <end position="296"/>
    </location>
</feature>
<dbReference type="HAMAP" id="MF_00046">
    <property type="entry name" value="MurC"/>
    <property type="match status" value="1"/>
</dbReference>
<dbReference type="NCBIfam" id="TIGR01082">
    <property type="entry name" value="murC"/>
    <property type="match status" value="1"/>
</dbReference>
<dbReference type="InterPro" id="IPR004101">
    <property type="entry name" value="Mur_ligase_C"/>
</dbReference>
<proteinExistence type="inferred from homology"/>
<evidence type="ECO:0000256" key="15">
    <source>
        <dbReference type="SAM" id="Phobius"/>
    </source>
</evidence>
<keyword evidence="7 14" id="KW-0547">Nucleotide-binding</keyword>
<evidence type="ECO:0000256" key="1">
    <source>
        <dbReference type="ARBA" id="ARBA00004496"/>
    </source>
</evidence>
<comment type="subcellular location">
    <subcellularLocation>
        <location evidence="1 14">Cytoplasm</location>
    </subcellularLocation>
</comment>
<evidence type="ECO:0000256" key="3">
    <source>
        <dbReference type="ARBA" id="ARBA00012211"/>
    </source>
</evidence>
<keyword evidence="15" id="KW-1133">Transmembrane helix</keyword>
<reference evidence="19 20" key="1">
    <citation type="submission" date="2015-10" db="EMBL/GenBank/DDBJ databases">
        <title>Butyribacter intestini gen. nov., sp. nov., a butyric acid-producing bacterium of the family Lachnospiraceae isolated from the human faeces.</title>
        <authorList>
            <person name="Zou Y."/>
            <person name="Xue W."/>
            <person name="Luo G."/>
            <person name="Lv M."/>
        </authorList>
    </citation>
    <scope>NUCLEOTIDE SEQUENCE [LARGE SCALE GENOMIC DNA]</scope>
    <source>
        <strain evidence="19 20">TF01-11</strain>
    </source>
</reference>
<feature type="transmembrane region" description="Helical" evidence="15">
    <location>
        <begin position="12"/>
        <end position="29"/>
    </location>
</feature>
<evidence type="ECO:0000259" key="17">
    <source>
        <dbReference type="Pfam" id="PF02875"/>
    </source>
</evidence>
<keyword evidence="8 14" id="KW-0067">ATP-binding</keyword>
<dbReference type="Proteomes" id="UP000050833">
    <property type="component" value="Unassembled WGS sequence"/>
</dbReference>
<keyword evidence="5 14" id="KW-0436">Ligase</keyword>
<dbReference type="EMBL" id="LLKB01000005">
    <property type="protein sequence ID" value="KQC85364.1"/>
    <property type="molecule type" value="Genomic_DNA"/>
</dbReference>
<dbReference type="PANTHER" id="PTHR43445">
    <property type="entry name" value="UDP-N-ACETYLMURAMATE--L-ALANINE LIGASE-RELATED"/>
    <property type="match status" value="1"/>
</dbReference>
<dbReference type="InterPro" id="IPR000713">
    <property type="entry name" value="Mur_ligase_N"/>
</dbReference>
<dbReference type="GO" id="GO:0005737">
    <property type="term" value="C:cytoplasm"/>
    <property type="evidence" value="ECO:0007669"/>
    <property type="project" value="UniProtKB-SubCell"/>
</dbReference>
<evidence type="ECO:0000256" key="2">
    <source>
        <dbReference type="ARBA" id="ARBA00004752"/>
    </source>
</evidence>
<evidence type="ECO:0000256" key="10">
    <source>
        <dbReference type="ARBA" id="ARBA00022984"/>
    </source>
</evidence>
<dbReference type="GO" id="GO:0008763">
    <property type="term" value="F:UDP-N-acetylmuramate-L-alanine ligase activity"/>
    <property type="evidence" value="ECO:0007669"/>
    <property type="project" value="UniProtKB-UniRule"/>
</dbReference>
<keyword evidence="4 14" id="KW-0963">Cytoplasm</keyword>
<dbReference type="InterPro" id="IPR005758">
    <property type="entry name" value="UDP-N-AcMur_Ala_ligase_MurC"/>
</dbReference>
<dbReference type="GO" id="GO:0009252">
    <property type="term" value="P:peptidoglycan biosynthetic process"/>
    <property type="evidence" value="ECO:0007669"/>
    <property type="project" value="UniProtKB-UniRule"/>
</dbReference>
<feature type="domain" description="Mur ligase C-terminal" evidence="17">
    <location>
        <begin position="319"/>
        <end position="448"/>
    </location>
</feature>
<evidence type="ECO:0000256" key="14">
    <source>
        <dbReference type="HAMAP-Rule" id="MF_00046"/>
    </source>
</evidence>
<evidence type="ECO:0000259" key="16">
    <source>
        <dbReference type="Pfam" id="PF01225"/>
    </source>
</evidence>
<keyword evidence="6 14" id="KW-0132">Cell division</keyword>
<keyword evidence="15" id="KW-0812">Transmembrane</keyword>
<keyword evidence="11 14" id="KW-0131">Cell cycle</keyword>
<dbReference type="SUPFAM" id="SSF53623">
    <property type="entry name" value="MurD-like peptide ligases, catalytic domain"/>
    <property type="match status" value="1"/>
</dbReference>
<evidence type="ECO:0000259" key="18">
    <source>
        <dbReference type="Pfam" id="PF08245"/>
    </source>
</evidence>
<protein>
    <recommendedName>
        <fullName evidence="3 14">UDP-N-acetylmuramate--L-alanine ligase</fullName>
        <ecNumber evidence="3 14">6.3.2.8</ecNumber>
    </recommendedName>
    <alternativeName>
        <fullName evidence="14">UDP-N-acetylmuramoyl-L-alanine synthetase</fullName>
    </alternativeName>
</protein>
<dbReference type="Gene3D" id="3.90.190.20">
    <property type="entry name" value="Mur ligase, C-terminal domain"/>
    <property type="match status" value="1"/>
</dbReference>
<evidence type="ECO:0000256" key="6">
    <source>
        <dbReference type="ARBA" id="ARBA00022618"/>
    </source>
</evidence>
<dbReference type="Gene3D" id="3.40.50.720">
    <property type="entry name" value="NAD(P)-binding Rossmann-like Domain"/>
    <property type="match status" value="1"/>
</dbReference>
<accession>A0AAW3JUJ9</accession>
<dbReference type="GO" id="GO:0071555">
    <property type="term" value="P:cell wall organization"/>
    <property type="evidence" value="ECO:0007669"/>
    <property type="project" value="UniProtKB-KW"/>
</dbReference>
<dbReference type="AlphaFoldDB" id="A0AAW3JUJ9"/>
<evidence type="ECO:0000256" key="7">
    <source>
        <dbReference type="ARBA" id="ARBA00022741"/>
    </source>
</evidence>
<feature type="domain" description="Mur ligase N-terminal catalytic" evidence="16">
    <location>
        <begin position="13"/>
        <end position="110"/>
    </location>
</feature>
<dbReference type="Pfam" id="PF01225">
    <property type="entry name" value="Mur_ligase"/>
    <property type="match status" value="1"/>
</dbReference>
<evidence type="ECO:0000256" key="5">
    <source>
        <dbReference type="ARBA" id="ARBA00022598"/>
    </source>
</evidence>
<dbReference type="InterPro" id="IPR036615">
    <property type="entry name" value="Mur_ligase_C_dom_sf"/>
</dbReference>
<evidence type="ECO:0000256" key="8">
    <source>
        <dbReference type="ARBA" id="ARBA00022840"/>
    </source>
</evidence>
<evidence type="ECO:0000256" key="11">
    <source>
        <dbReference type="ARBA" id="ARBA00023306"/>
    </source>
</evidence>
<dbReference type="GO" id="GO:0005524">
    <property type="term" value="F:ATP binding"/>
    <property type="evidence" value="ECO:0007669"/>
    <property type="project" value="UniProtKB-UniRule"/>
</dbReference>
<sequence length="460" mass="50680">MYQINLNNPCKVFFIGIGGISMSGFAQLLHENGFNVCGSDMKESKITDHLESLGINIIYGQKTENITADIDFVVYTAAIHPDNPEFVRAKELGIPMMERAEMVGQVMKNYPNAIGISGTHGKTTTTSMLSQIFLAAKKDPTISVGGILDAIGGNIRIGHSENFITEACEYTNSFLKFHPTAGIILNVDADHLDFFKDIDDIRHSFRKYAELIPENGVLVINKDIDKLNEITDGLKCKVITFGLDDGADYSAADISFDEKGHGCYTLIRNGQKTDMQIKLNVVGRHNISNSLSAIALSEYYGIDEASILNGLSDFVGTERRFELKGTFNGVTVIDDYAHHPTEIAATLAAAQKYPHKHLWCVFQPHTYSRTRALLKEFAQALSLAENIVLADIYAAREQDPGDISSKTLQAELEKLGKKAYYFPSFDEIEKFLLENCINGDLLITMGAGNVVSIGEALVNK</sequence>
<evidence type="ECO:0000313" key="20">
    <source>
        <dbReference type="Proteomes" id="UP000050833"/>
    </source>
</evidence>
<evidence type="ECO:0000313" key="19">
    <source>
        <dbReference type="EMBL" id="KQC85364.1"/>
    </source>
</evidence>
<dbReference type="EC" id="6.3.2.8" evidence="3 14"/>
<dbReference type="PANTHER" id="PTHR43445:SF3">
    <property type="entry name" value="UDP-N-ACETYLMURAMATE--L-ALANINE LIGASE"/>
    <property type="match status" value="1"/>
</dbReference>
<name>A0AAW3JUJ9_9FIRM</name>
<keyword evidence="20" id="KW-1185">Reference proteome</keyword>
<evidence type="ECO:0000256" key="12">
    <source>
        <dbReference type="ARBA" id="ARBA00023316"/>
    </source>
</evidence>
<comment type="pathway">
    <text evidence="2 14">Cell wall biogenesis; peptidoglycan biosynthesis.</text>
</comment>
<comment type="catalytic activity">
    <reaction evidence="13 14">
        <text>UDP-N-acetyl-alpha-D-muramate + L-alanine + ATP = UDP-N-acetyl-alpha-D-muramoyl-L-alanine + ADP + phosphate + H(+)</text>
        <dbReference type="Rhea" id="RHEA:23372"/>
        <dbReference type="ChEBI" id="CHEBI:15378"/>
        <dbReference type="ChEBI" id="CHEBI:30616"/>
        <dbReference type="ChEBI" id="CHEBI:43474"/>
        <dbReference type="ChEBI" id="CHEBI:57972"/>
        <dbReference type="ChEBI" id="CHEBI:70757"/>
        <dbReference type="ChEBI" id="CHEBI:83898"/>
        <dbReference type="ChEBI" id="CHEBI:456216"/>
        <dbReference type="EC" id="6.3.2.8"/>
    </reaction>
</comment>
<evidence type="ECO:0000256" key="13">
    <source>
        <dbReference type="ARBA" id="ARBA00047833"/>
    </source>
</evidence>